<evidence type="ECO:0000256" key="6">
    <source>
        <dbReference type="ARBA" id="ARBA00042499"/>
    </source>
</evidence>
<comment type="catalytic activity">
    <reaction evidence="9">
        <text>androst-4-ene-3,17-dione + 3 reduced [NADPH--hemoprotein reductase] + 3 O2 = estrone + formate + 3 oxidized [NADPH--hemoprotein reductase] + 4 H2O + 4 H(+)</text>
        <dbReference type="Rhea" id="RHEA:38195"/>
        <dbReference type="Rhea" id="RHEA-COMP:11964"/>
        <dbReference type="Rhea" id="RHEA-COMP:11965"/>
        <dbReference type="ChEBI" id="CHEBI:15377"/>
        <dbReference type="ChEBI" id="CHEBI:15378"/>
        <dbReference type="ChEBI" id="CHEBI:15379"/>
        <dbReference type="ChEBI" id="CHEBI:15740"/>
        <dbReference type="ChEBI" id="CHEBI:16422"/>
        <dbReference type="ChEBI" id="CHEBI:17263"/>
        <dbReference type="ChEBI" id="CHEBI:57618"/>
        <dbReference type="ChEBI" id="CHEBI:58210"/>
        <dbReference type="EC" id="1.14.14.14"/>
    </reaction>
</comment>
<evidence type="ECO:0000256" key="9">
    <source>
        <dbReference type="ARBA" id="ARBA00048642"/>
    </source>
</evidence>
<keyword evidence="12" id="KW-1133">Transmembrane helix</keyword>
<evidence type="ECO:0000256" key="7">
    <source>
        <dbReference type="ARBA" id="ARBA00043174"/>
    </source>
</evidence>
<dbReference type="Ensembl" id="ENSMMOT00000005097.1">
    <property type="protein sequence ID" value="ENSMMOP00000005006.1"/>
    <property type="gene ID" value="ENSMMOG00000003996.1"/>
</dbReference>
<accession>A0A3Q3VRL8</accession>
<dbReference type="Proteomes" id="UP000261620">
    <property type="component" value="Unplaced"/>
</dbReference>
<evidence type="ECO:0000256" key="1">
    <source>
        <dbReference type="ARBA" id="ARBA00010617"/>
    </source>
</evidence>
<keyword evidence="12" id="KW-0812">Transmembrane</keyword>
<evidence type="ECO:0000256" key="8">
    <source>
        <dbReference type="ARBA" id="ARBA00047938"/>
    </source>
</evidence>
<dbReference type="InterPro" id="IPR002401">
    <property type="entry name" value="Cyt_P450_E_grp-I"/>
</dbReference>
<evidence type="ECO:0000256" key="10">
    <source>
        <dbReference type="PIRSR" id="PIRSR602401-1"/>
    </source>
</evidence>
<comment type="similarity">
    <text evidence="1 11">Belongs to the cytochrome P450 family.</text>
</comment>
<sequence length="513" mass="59054">MVVLLGSYTIPLLGVSLFIAVLTNITFKMLNSYLHKWFQMKPIPELEGTYPIIGNALAFKTNAGDFFRQIEDYIREYCDAPLFKLWVGPVPFVVLFHAETVETVLTNAVHMEKSYPYSFLHPWLGTGLLTSTGPKWRQRRKMLTPTFHFSILTDFLEVMNEQTDILVEKLGKQAGKGPFNCFNQITLCALDIICETAMGRKIYAQNNSDSEYVKSVYKMSDIISRRQRTPWFWPDILYYYFGEGKEHDKTLKVLHSFTYKVINEKAESISNCESDDKSEQGGEKRQAFLDMLLKTTDDDGNRMSHQDIQEEVDTFMFRGHDTTAASMNWALHLLGKPCNSLKHCLLLCLLCKGTSDRPATMEDLKKLKYLECVIKEALRLFPSVPFFARSLGEDCHINGFKVPKGANAIIITYGLHRDPRYFPEPEEFRPERFLPENSVGRPPYAYIPFSAGLRNCIGQRFALMEEKVVLSAILRNFNIEACQKREELRPAGELILRPEKGIWVKLEKRKLEL</sequence>
<keyword evidence="10 11" id="KW-0479">Metal-binding</keyword>
<dbReference type="InterPro" id="IPR050196">
    <property type="entry name" value="Cytochrome_P450_Monoox"/>
</dbReference>
<dbReference type="Gene3D" id="1.10.630.10">
    <property type="entry name" value="Cytochrome P450"/>
    <property type="match status" value="1"/>
</dbReference>
<evidence type="ECO:0000313" key="14">
    <source>
        <dbReference type="Proteomes" id="UP000261620"/>
    </source>
</evidence>
<dbReference type="OMA" id="QQMHLFS"/>
<organism evidence="13 14">
    <name type="scientific">Mola mola</name>
    <name type="common">Ocean sunfish</name>
    <name type="synonym">Tetraodon mola</name>
    <dbReference type="NCBI Taxonomy" id="94237"/>
    <lineage>
        <taxon>Eukaryota</taxon>
        <taxon>Metazoa</taxon>
        <taxon>Chordata</taxon>
        <taxon>Craniata</taxon>
        <taxon>Vertebrata</taxon>
        <taxon>Euteleostomi</taxon>
        <taxon>Actinopterygii</taxon>
        <taxon>Neopterygii</taxon>
        <taxon>Teleostei</taxon>
        <taxon>Neoteleostei</taxon>
        <taxon>Acanthomorphata</taxon>
        <taxon>Eupercaria</taxon>
        <taxon>Tetraodontiformes</taxon>
        <taxon>Molidae</taxon>
        <taxon>Mola</taxon>
    </lineage>
</organism>
<dbReference type="SUPFAM" id="SSF48264">
    <property type="entry name" value="Cytochrome P450"/>
    <property type="match status" value="1"/>
</dbReference>
<reference evidence="13" key="2">
    <citation type="submission" date="2025-09" db="UniProtKB">
        <authorList>
            <consortium name="Ensembl"/>
        </authorList>
    </citation>
    <scope>IDENTIFICATION</scope>
</reference>
<dbReference type="PRINTS" id="PR00463">
    <property type="entry name" value="EP450I"/>
</dbReference>
<evidence type="ECO:0000256" key="3">
    <source>
        <dbReference type="ARBA" id="ARBA00023004"/>
    </source>
</evidence>
<proteinExistence type="inferred from homology"/>
<evidence type="ECO:0000256" key="2">
    <source>
        <dbReference type="ARBA" id="ARBA00022617"/>
    </source>
</evidence>
<dbReference type="InterPro" id="IPR017972">
    <property type="entry name" value="Cyt_P450_CS"/>
</dbReference>
<keyword evidence="3 10" id="KW-0408">Iron</keyword>
<dbReference type="Pfam" id="PF00067">
    <property type="entry name" value="p450"/>
    <property type="match status" value="1"/>
</dbReference>
<feature type="binding site" description="axial binding residue" evidence="10">
    <location>
        <position position="456"/>
    </location>
    <ligand>
        <name>heme</name>
        <dbReference type="ChEBI" id="CHEBI:30413"/>
    </ligand>
    <ligandPart>
        <name>Fe</name>
        <dbReference type="ChEBI" id="CHEBI:18248"/>
    </ligandPart>
</feature>
<dbReference type="InterPro" id="IPR036396">
    <property type="entry name" value="Cyt_P450_sf"/>
</dbReference>
<comment type="catalytic activity">
    <reaction evidence="8">
        <text>testosterone + 3 reduced [NADPH--hemoprotein reductase] + 3 O2 = 17beta-estradiol + formate + 3 oxidized [NADPH--hemoprotein reductase] + 4 H2O + 4 H(+)</text>
        <dbReference type="Rhea" id="RHEA:38191"/>
        <dbReference type="Rhea" id="RHEA-COMP:11964"/>
        <dbReference type="Rhea" id="RHEA-COMP:11965"/>
        <dbReference type="ChEBI" id="CHEBI:15377"/>
        <dbReference type="ChEBI" id="CHEBI:15378"/>
        <dbReference type="ChEBI" id="CHEBI:15379"/>
        <dbReference type="ChEBI" id="CHEBI:15740"/>
        <dbReference type="ChEBI" id="CHEBI:16469"/>
        <dbReference type="ChEBI" id="CHEBI:17347"/>
        <dbReference type="ChEBI" id="CHEBI:57618"/>
        <dbReference type="ChEBI" id="CHEBI:58210"/>
        <dbReference type="EC" id="1.14.14.14"/>
    </reaction>
</comment>
<dbReference type="PRINTS" id="PR00385">
    <property type="entry name" value="P450"/>
</dbReference>
<keyword evidence="11" id="KW-0503">Monooxygenase</keyword>
<evidence type="ECO:0000256" key="5">
    <source>
        <dbReference type="ARBA" id="ARBA00038885"/>
    </source>
</evidence>
<comment type="cofactor">
    <cofactor evidence="10">
        <name>heme</name>
        <dbReference type="ChEBI" id="CHEBI:30413"/>
    </cofactor>
</comment>
<dbReference type="PANTHER" id="PTHR24291:SF193">
    <property type="entry name" value="CYTOCHROME P450 4V2"/>
    <property type="match status" value="1"/>
</dbReference>
<name>A0A3Q3VRL8_MOLML</name>
<evidence type="ECO:0000313" key="13">
    <source>
        <dbReference type="Ensembl" id="ENSMMOP00000005006.1"/>
    </source>
</evidence>
<keyword evidence="14" id="KW-1185">Reference proteome</keyword>
<reference evidence="13" key="1">
    <citation type="submission" date="2025-08" db="UniProtKB">
        <authorList>
            <consortium name="Ensembl"/>
        </authorList>
    </citation>
    <scope>IDENTIFICATION</scope>
</reference>
<comment type="function">
    <text evidence="4">Catalyzes the formation of aromatic C18 estrogens from C19 androgens.</text>
</comment>
<evidence type="ECO:0000256" key="4">
    <source>
        <dbReference type="ARBA" id="ARBA00037202"/>
    </source>
</evidence>
<evidence type="ECO:0000256" key="12">
    <source>
        <dbReference type="SAM" id="Phobius"/>
    </source>
</evidence>
<dbReference type="PANTHER" id="PTHR24291">
    <property type="entry name" value="CYTOCHROME P450 FAMILY 4"/>
    <property type="match status" value="1"/>
</dbReference>
<dbReference type="PROSITE" id="PS00086">
    <property type="entry name" value="CYTOCHROME_P450"/>
    <property type="match status" value="1"/>
</dbReference>
<dbReference type="InterPro" id="IPR001128">
    <property type="entry name" value="Cyt_P450"/>
</dbReference>
<dbReference type="GO" id="GO:0020037">
    <property type="term" value="F:heme binding"/>
    <property type="evidence" value="ECO:0007669"/>
    <property type="project" value="InterPro"/>
</dbReference>
<dbReference type="EC" id="1.14.14.14" evidence="5"/>
<keyword evidence="11" id="KW-0560">Oxidoreductase</keyword>
<dbReference type="AlphaFoldDB" id="A0A3Q3VRL8"/>
<feature type="transmembrane region" description="Helical" evidence="12">
    <location>
        <begin position="6"/>
        <end position="27"/>
    </location>
</feature>
<evidence type="ECO:0000256" key="11">
    <source>
        <dbReference type="RuleBase" id="RU000461"/>
    </source>
</evidence>
<dbReference type="STRING" id="94237.ENSMMOP00000005006"/>
<dbReference type="GO" id="GO:0070330">
    <property type="term" value="F:aromatase activity"/>
    <property type="evidence" value="ECO:0007669"/>
    <property type="project" value="UniProtKB-EC"/>
</dbReference>
<protein>
    <recommendedName>
        <fullName evidence="5">aromatase</fullName>
        <ecNumber evidence="5">1.14.14.14</ecNumber>
    </recommendedName>
    <alternativeName>
        <fullName evidence="7">Cytochrome P-450AROM</fullName>
    </alternativeName>
    <alternativeName>
        <fullName evidence="6">Estrogen synthase</fullName>
    </alternativeName>
</protein>
<dbReference type="GO" id="GO:0005506">
    <property type="term" value="F:iron ion binding"/>
    <property type="evidence" value="ECO:0007669"/>
    <property type="project" value="InterPro"/>
</dbReference>
<keyword evidence="12" id="KW-0472">Membrane</keyword>
<keyword evidence="2 10" id="KW-0349">Heme</keyword>